<evidence type="ECO:0000313" key="2">
    <source>
        <dbReference type="EMBL" id="QOL50068.1"/>
    </source>
</evidence>
<gene>
    <name evidence="2" type="ORF">LPB04_01705</name>
</gene>
<dbReference type="InterPro" id="IPR025847">
    <property type="entry name" value="MEDS_domain"/>
</dbReference>
<keyword evidence="3" id="KW-1185">Reference proteome</keyword>
<dbReference type="KEGG" id="mlir:LPB04_01705"/>
<evidence type="ECO:0000259" key="1">
    <source>
        <dbReference type="Pfam" id="PF14417"/>
    </source>
</evidence>
<dbReference type="Proteomes" id="UP000593875">
    <property type="component" value="Chromosome"/>
</dbReference>
<dbReference type="EMBL" id="CP062941">
    <property type="protein sequence ID" value="QOL50068.1"/>
    <property type="molecule type" value="Genomic_DNA"/>
</dbReference>
<sequence length="218" mass="24521">MSTETKPVNLAGSALKHSCHACAFFHTREEEYRVLLPFIMEGFERGDRAFHIVQPERRAAHLERLRQEGVDTGAAQAQGQLEVLTWDDTYLKDGRFDQDRMIATLLEMLAPGKTPPGTISRNVANMEWALEDRPGAHEIVEYEARLNRALPEQHDPVVCTYDLSQFDASVVIDIMRTHPMIIIGGILQENPFFVPAEQMLQEIEARKAAGRVQPVAGS</sequence>
<protein>
    <submittedName>
        <fullName evidence="2">MEDS domain-containing protein</fullName>
    </submittedName>
</protein>
<proteinExistence type="predicted"/>
<name>A0A7L9U4Z5_9BURK</name>
<organism evidence="2 3">
    <name type="scientific">Massilia litorea</name>
    <dbReference type="NCBI Taxonomy" id="2769491"/>
    <lineage>
        <taxon>Bacteria</taxon>
        <taxon>Pseudomonadati</taxon>
        <taxon>Pseudomonadota</taxon>
        <taxon>Betaproteobacteria</taxon>
        <taxon>Burkholderiales</taxon>
        <taxon>Oxalobacteraceae</taxon>
        <taxon>Telluria group</taxon>
        <taxon>Massilia</taxon>
    </lineage>
</organism>
<dbReference type="AlphaFoldDB" id="A0A7L9U4Z5"/>
<evidence type="ECO:0000313" key="3">
    <source>
        <dbReference type="Proteomes" id="UP000593875"/>
    </source>
</evidence>
<dbReference type="RefSeq" id="WP_193687092.1">
    <property type="nucleotide sequence ID" value="NZ_CP062941.1"/>
</dbReference>
<reference evidence="2 3" key="1">
    <citation type="submission" date="2020-10" db="EMBL/GenBank/DDBJ databases">
        <title>Genome sequencing of Massilia sp. LPB0304.</title>
        <authorList>
            <person name="Kim J."/>
        </authorList>
    </citation>
    <scope>NUCLEOTIDE SEQUENCE [LARGE SCALE GENOMIC DNA]</scope>
    <source>
        <strain evidence="2 3">LPB0304</strain>
    </source>
</reference>
<dbReference type="Pfam" id="PF14417">
    <property type="entry name" value="MEDS"/>
    <property type="match status" value="1"/>
</dbReference>
<accession>A0A7L9U4Z5</accession>
<feature type="domain" description="MEDS" evidence="1">
    <location>
        <begin position="20"/>
        <end position="179"/>
    </location>
</feature>